<dbReference type="Proteomes" id="UP001214094">
    <property type="component" value="Plasmid unnamedB"/>
</dbReference>
<feature type="compositionally biased region" description="Polar residues" evidence="1">
    <location>
        <begin position="31"/>
        <end position="41"/>
    </location>
</feature>
<evidence type="ECO:0000313" key="3">
    <source>
        <dbReference type="Proteomes" id="UP001214094"/>
    </source>
</evidence>
<evidence type="ECO:0000313" key="2">
    <source>
        <dbReference type="EMBL" id="WFP94739.1"/>
    </source>
</evidence>
<geneLocation type="plasmid" evidence="2 3">
    <name>unnamedB</name>
</geneLocation>
<dbReference type="RefSeq" id="WP_255381443.1">
    <property type="nucleotide sequence ID" value="NZ_CAXURO020000003.1"/>
</dbReference>
<sequence>MAKGQVRSNKEARKPKKDKDKAAAKPAAPTFGSQVKDTNKK</sequence>
<protein>
    <submittedName>
        <fullName evidence="2">Uncharacterized protein</fullName>
    </submittedName>
</protein>
<reference evidence="2 3" key="1">
    <citation type="submission" date="2023-03" db="EMBL/GenBank/DDBJ databases">
        <title>Comparative genome and transcriptome analysis combination mining strategies for increasing vitamin B12 production of Ensifer adhaerens strain.</title>
        <authorList>
            <person name="Yongheng L."/>
        </authorList>
    </citation>
    <scope>NUCLEOTIDE SEQUENCE [LARGE SCALE GENOMIC DNA]</scope>
    <source>
        <strain evidence="2 3">Casida A-T305</strain>
        <plasmid evidence="2 3">unnamedB</plasmid>
    </source>
</reference>
<evidence type="ECO:0000256" key="1">
    <source>
        <dbReference type="SAM" id="MobiDB-lite"/>
    </source>
</evidence>
<organism evidence="2 3">
    <name type="scientific">Ensifer adhaerens</name>
    <name type="common">Sinorhizobium morelense</name>
    <dbReference type="NCBI Taxonomy" id="106592"/>
    <lineage>
        <taxon>Bacteria</taxon>
        <taxon>Pseudomonadati</taxon>
        <taxon>Pseudomonadota</taxon>
        <taxon>Alphaproteobacteria</taxon>
        <taxon>Hyphomicrobiales</taxon>
        <taxon>Rhizobiaceae</taxon>
        <taxon>Sinorhizobium/Ensifer group</taxon>
        <taxon>Ensifer</taxon>
    </lineage>
</organism>
<keyword evidence="2" id="KW-0614">Plasmid</keyword>
<gene>
    <name evidence="2" type="ORF">P4B07_33660</name>
</gene>
<accession>A0ABY8HTK9</accession>
<feature type="region of interest" description="Disordered" evidence="1">
    <location>
        <begin position="1"/>
        <end position="41"/>
    </location>
</feature>
<dbReference type="EMBL" id="CP121310">
    <property type="protein sequence ID" value="WFP94739.1"/>
    <property type="molecule type" value="Genomic_DNA"/>
</dbReference>
<dbReference type="GeneID" id="74309060"/>
<name>A0ABY8HTK9_ENSAD</name>
<feature type="compositionally biased region" description="Basic and acidic residues" evidence="1">
    <location>
        <begin position="8"/>
        <end position="23"/>
    </location>
</feature>
<keyword evidence="3" id="KW-1185">Reference proteome</keyword>
<proteinExistence type="predicted"/>